<reference evidence="1 2" key="1">
    <citation type="submission" date="2014-11" db="EMBL/GenBank/DDBJ databases">
        <title>Genome sequencing of Pantoea rodasii ND03.</title>
        <authorList>
            <person name="Muhamad Yunos N.Y."/>
            <person name="Chan K.-G."/>
        </authorList>
    </citation>
    <scope>NUCLEOTIDE SEQUENCE [LARGE SCALE GENOMIC DNA]</scope>
    <source>
        <strain evidence="1 2">ND03</strain>
    </source>
</reference>
<proteinExistence type="predicted"/>
<protein>
    <submittedName>
        <fullName evidence="1">Uncharacterized protein</fullName>
    </submittedName>
</protein>
<evidence type="ECO:0000313" key="2">
    <source>
        <dbReference type="Proteomes" id="UP000030853"/>
    </source>
</evidence>
<name>A0A0B1R1S4_9GAMM</name>
<sequence>MNVHYLDGSYKNTQRVVLPSTKIMIGELVHELIRERLCVNKCAMISRLLLRLENFTCPMEAIYYAEILNVFEQK</sequence>
<organism evidence="1 2">
    <name type="scientific">Pantoea rodasii</name>
    <dbReference type="NCBI Taxonomy" id="1076549"/>
    <lineage>
        <taxon>Bacteria</taxon>
        <taxon>Pseudomonadati</taxon>
        <taxon>Pseudomonadota</taxon>
        <taxon>Gammaproteobacteria</taxon>
        <taxon>Enterobacterales</taxon>
        <taxon>Erwiniaceae</taxon>
        <taxon>Pantoea</taxon>
    </lineage>
</organism>
<dbReference type="AlphaFoldDB" id="A0A0B1R1S4"/>
<gene>
    <name evidence="1" type="ORF">QU24_18475</name>
</gene>
<dbReference type="Proteomes" id="UP000030853">
    <property type="component" value="Unassembled WGS sequence"/>
</dbReference>
<evidence type="ECO:0000313" key="1">
    <source>
        <dbReference type="EMBL" id="KHJ66579.1"/>
    </source>
</evidence>
<dbReference type="EMBL" id="JTJJ01000074">
    <property type="protein sequence ID" value="KHJ66579.1"/>
    <property type="molecule type" value="Genomic_DNA"/>
</dbReference>
<accession>A0A0B1R1S4</accession>
<comment type="caution">
    <text evidence="1">The sequence shown here is derived from an EMBL/GenBank/DDBJ whole genome shotgun (WGS) entry which is preliminary data.</text>
</comment>